<feature type="domain" description="Smf/DprA SLOG" evidence="2">
    <location>
        <begin position="81"/>
        <end position="289"/>
    </location>
</feature>
<dbReference type="OrthoDB" id="9785707at2"/>
<dbReference type="AlphaFoldDB" id="A0A4R3KZS4"/>
<dbReference type="Pfam" id="PF17782">
    <property type="entry name" value="WHD_DprA"/>
    <property type="match status" value="1"/>
</dbReference>
<evidence type="ECO:0000256" key="1">
    <source>
        <dbReference type="ARBA" id="ARBA00006525"/>
    </source>
</evidence>
<dbReference type="EMBL" id="SMAE01000005">
    <property type="protein sequence ID" value="TCS89644.1"/>
    <property type="molecule type" value="Genomic_DNA"/>
</dbReference>
<comment type="similarity">
    <text evidence="1">Belongs to the DprA/Smf family.</text>
</comment>
<dbReference type="InterPro" id="IPR057666">
    <property type="entry name" value="DrpA_SLOG"/>
</dbReference>
<dbReference type="SUPFAM" id="SSF46785">
    <property type="entry name" value="Winged helix' DNA-binding domain"/>
    <property type="match status" value="1"/>
</dbReference>
<evidence type="ECO:0000313" key="4">
    <source>
        <dbReference type="EMBL" id="TCS89644.1"/>
    </source>
</evidence>
<dbReference type="InterPro" id="IPR041614">
    <property type="entry name" value="DprA_WH"/>
</dbReference>
<dbReference type="Gene3D" id="1.10.10.10">
    <property type="entry name" value="Winged helix-like DNA-binding domain superfamily/Winged helix DNA-binding domain"/>
    <property type="match status" value="1"/>
</dbReference>
<dbReference type="SUPFAM" id="SSF102405">
    <property type="entry name" value="MCP/YpsA-like"/>
    <property type="match status" value="1"/>
</dbReference>
<sequence>MREISNREVLIWLNSLGIGNKNIDKLMKQTPQLTDIWYTSTDILYSLKGVKPNIIDKIICNRKEKYIDKLFYELNKKEIDVITILDENYPKRLYNIYDKPKVLYKKGEWQEKDEFSIAVVGSRKTTSYGKWATEKLVRELVNIDITIVSGLALGIDAIAHKIAIEENGRTIGILGNGLDIIYPKKNEKLYKEIPLNGMIMTEYFLGVPPLAYNFPQRNRLISGLSLGVLVIEAKEKSGSLITAHHALEQGKEVFALPGNINSIFSRGTNKLIKDGAKLVMDIDDIVEEIYELQERLKIQKKETVSLSGLSPVEIQVIELVKDGPIHKDTIAIKTGLDISTINSILTILELKGMIKEMTGGIFTLL</sequence>
<organism evidence="4 5">
    <name type="scientific">Keratinibaculum paraultunense</name>
    <dbReference type="NCBI Taxonomy" id="1278232"/>
    <lineage>
        <taxon>Bacteria</taxon>
        <taxon>Bacillati</taxon>
        <taxon>Bacillota</taxon>
        <taxon>Tissierellia</taxon>
        <taxon>Tissierellales</taxon>
        <taxon>Tepidimicrobiaceae</taxon>
        <taxon>Keratinibaculum</taxon>
    </lineage>
</organism>
<evidence type="ECO:0000259" key="2">
    <source>
        <dbReference type="Pfam" id="PF02481"/>
    </source>
</evidence>
<evidence type="ECO:0000313" key="5">
    <source>
        <dbReference type="Proteomes" id="UP000294567"/>
    </source>
</evidence>
<dbReference type="Pfam" id="PF02481">
    <property type="entry name" value="DNA_processg_A"/>
    <property type="match status" value="1"/>
</dbReference>
<dbReference type="RefSeq" id="WP_132027207.1">
    <property type="nucleotide sequence ID" value="NZ_CP068564.1"/>
</dbReference>
<dbReference type="PANTHER" id="PTHR43022:SF1">
    <property type="entry name" value="PROTEIN SMF"/>
    <property type="match status" value="1"/>
</dbReference>
<dbReference type="PANTHER" id="PTHR43022">
    <property type="entry name" value="PROTEIN SMF"/>
    <property type="match status" value="1"/>
</dbReference>
<feature type="domain" description="DprA winged helix" evidence="3">
    <location>
        <begin position="304"/>
        <end position="360"/>
    </location>
</feature>
<comment type="caution">
    <text evidence="4">The sequence shown here is derived from an EMBL/GenBank/DDBJ whole genome shotgun (WGS) entry which is preliminary data.</text>
</comment>
<dbReference type="Proteomes" id="UP000294567">
    <property type="component" value="Unassembled WGS sequence"/>
</dbReference>
<protein>
    <submittedName>
        <fullName evidence="4">DNA processing protein</fullName>
    </submittedName>
</protein>
<dbReference type="InterPro" id="IPR003488">
    <property type="entry name" value="DprA"/>
</dbReference>
<keyword evidence="5" id="KW-1185">Reference proteome</keyword>
<dbReference type="GO" id="GO:0009294">
    <property type="term" value="P:DNA-mediated transformation"/>
    <property type="evidence" value="ECO:0007669"/>
    <property type="project" value="InterPro"/>
</dbReference>
<proteinExistence type="inferred from homology"/>
<reference evidence="4 5" key="1">
    <citation type="submission" date="2019-03" db="EMBL/GenBank/DDBJ databases">
        <title>Genomic Encyclopedia of Type Strains, Phase IV (KMG-IV): sequencing the most valuable type-strain genomes for metagenomic binning, comparative biology and taxonomic classification.</title>
        <authorList>
            <person name="Goeker M."/>
        </authorList>
    </citation>
    <scope>NUCLEOTIDE SEQUENCE [LARGE SCALE GENOMIC DNA]</scope>
    <source>
        <strain evidence="4 5">DSM 26752</strain>
    </source>
</reference>
<evidence type="ECO:0000259" key="3">
    <source>
        <dbReference type="Pfam" id="PF17782"/>
    </source>
</evidence>
<dbReference type="InterPro" id="IPR036390">
    <property type="entry name" value="WH_DNA-bd_sf"/>
</dbReference>
<gene>
    <name evidence="4" type="ORF">EDD65_105118</name>
</gene>
<dbReference type="NCBIfam" id="TIGR00732">
    <property type="entry name" value="dprA"/>
    <property type="match status" value="1"/>
</dbReference>
<dbReference type="Gene3D" id="3.40.50.450">
    <property type="match status" value="1"/>
</dbReference>
<accession>A0A4R3KZS4</accession>
<dbReference type="InterPro" id="IPR036388">
    <property type="entry name" value="WH-like_DNA-bd_sf"/>
</dbReference>
<name>A0A4R3KZS4_9FIRM</name>